<evidence type="ECO:0000313" key="1">
    <source>
        <dbReference type="EMBL" id="KMQ81995.1"/>
    </source>
</evidence>
<sequence length="92" mass="10856">MLWKKVTDKMVNRVTACFNSCMRERVFPVSWKRANLVLIPKADKSFEKTFARIIAKKLLDWMRGNPKMDLSDSQFGFRKKRSTCDALLRVKK</sequence>
<dbReference type="PANTHER" id="PTHR19446">
    <property type="entry name" value="REVERSE TRANSCRIPTASES"/>
    <property type="match status" value="1"/>
</dbReference>
<organism evidence="1 2">
    <name type="scientific">Lasius niger</name>
    <name type="common">Black garden ant</name>
    <dbReference type="NCBI Taxonomy" id="67767"/>
    <lineage>
        <taxon>Eukaryota</taxon>
        <taxon>Metazoa</taxon>
        <taxon>Ecdysozoa</taxon>
        <taxon>Arthropoda</taxon>
        <taxon>Hexapoda</taxon>
        <taxon>Insecta</taxon>
        <taxon>Pterygota</taxon>
        <taxon>Neoptera</taxon>
        <taxon>Endopterygota</taxon>
        <taxon>Hymenoptera</taxon>
        <taxon>Apocrita</taxon>
        <taxon>Aculeata</taxon>
        <taxon>Formicoidea</taxon>
        <taxon>Formicidae</taxon>
        <taxon>Formicinae</taxon>
        <taxon>Lasius</taxon>
        <taxon>Lasius</taxon>
    </lineage>
</organism>
<dbReference type="AlphaFoldDB" id="A0A0J7MN01"/>
<name>A0A0J7MN01_LASNI</name>
<dbReference type="OrthoDB" id="7700848at2759"/>
<dbReference type="PaxDb" id="67767-A0A0J7MN01"/>
<comment type="caution">
    <text evidence="1">The sequence shown here is derived from an EMBL/GenBank/DDBJ whole genome shotgun (WGS) entry which is preliminary data.</text>
</comment>
<proteinExistence type="predicted"/>
<reference evidence="1 2" key="1">
    <citation type="submission" date="2015-04" db="EMBL/GenBank/DDBJ databases">
        <title>Lasius niger genome sequencing.</title>
        <authorList>
            <person name="Konorov E.A."/>
            <person name="Nikitin M.A."/>
            <person name="Kirill M.V."/>
            <person name="Chang P."/>
        </authorList>
    </citation>
    <scope>NUCLEOTIDE SEQUENCE [LARGE SCALE GENOMIC DNA]</scope>
    <source>
        <tissue evidence="1">Whole</tissue>
    </source>
</reference>
<accession>A0A0J7MN01</accession>
<keyword evidence="2" id="KW-1185">Reference proteome</keyword>
<dbReference type="EMBL" id="LBMM01029550">
    <property type="protein sequence ID" value="KMQ81995.1"/>
    <property type="molecule type" value="Genomic_DNA"/>
</dbReference>
<dbReference type="Proteomes" id="UP000036403">
    <property type="component" value="Unassembled WGS sequence"/>
</dbReference>
<gene>
    <name evidence="1" type="ORF">RF55_24546</name>
</gene>
<evidence type="ECO:0000313" key="2">
    <source>
        <dbReference type="Proteomes" id="UP000036403"/>
    </source>
</evidence>
<protein>
    <submittedName>
        <fullName evidence="1">Reverse</fullName>
    </submittedName>
</protein>
<feature type="non-terminal residue" evidence="1">
    <location>
        <position position="92"/>
    </location>
</feature>